<reference evidence="3 4" key="1">
    <citation type="submission" date="2021-06" db="EMBL/GenBank/DDBJ databases">
        <authorList>
            <person name="Palmer J.M."/>
        </authorList>
    </citation>
    <scope>NUCLEOTIDE SEQUENCE [LARGE SCALE GENOMIC DNA]</scope>
    <source>
        <strain evidence="3 4">XC_2019</strain>
        <tissue evidence="3">Muscle</tissue>
    </source>
</reference>
<dbReference type="SUPFAM" id="SSF63748">
    <property type="entry name" value="Tudor/PWWP/MBT"/>
    <property type="match status" value="2"/>
</dbReference>
<dbReference type="EMBL" id="JAHRIN010028085">
    <property type="protein sequence ID" value="MEQ2201529.1"/>
    <property type="molecule type" value="Genomic_DNA"/>
</dbReference>
<dbReference type="SMART" id="SM00561">
    <property type="entry name" value="MBT"/>
    <property type="match status" value="2"/>
</dbReference>
<dbReference type="InterPro" id="IPR047361">
    <property type="entry name" value="MBT_L3MBTL1_rpt1"/>
</dbReference>
<evidence type="ECO:0000256" key="2">
    <source>
        <dbReference type="PROSITE-ProRule" id="PRU00459"/>
    </source>
</evidence>
<organism evidence="3 4">
    <name type="scientific">Xenoophorus captivus</name>
    <dbReference type="NCBI Taxonomy" id="1517983"/>
    <lineage>
        <taxon>Eukaryota</taxon>
        <taxon>Metazoa</taxon>
        <taxon>Chordata</taxon>
        <taxon>Craniata</taxon>
        <taxon>Vertebrata</taxon>
        <taxon>Euteleostomi</taxon>
        <taxon>Actinopterygii</taxon>
        <taxon>Neopterygii</taxon>
        <taxon>Teleostei</taxon>
        <taxon>Neoteleostei</taxon>
        <taxon>Acanthomorphata</taxon>
        <taxon>Ovalentaria</taxon>
        <taxon>Atherinomorphae</taxon>
        <taxon>Cyprinodontiformes</taxon>
        <taxon>Goodeidae</taxon>
        <taxon>Xenoophorus</taxon>
    </lineage>
</organism>
<keyword evidence="4" id="KW-1185">Reference proteome</keyword>
<feature type="non-terminal residue" evidence="3">
    <location>
        <position position="234"/>
    </location>
</feature>
<feature type="repeat" description="MBT" evidence="2">
    <location>
        <begin position="176"/>
        <end position="234"/>
    </location>
</feature>
<comment type="caution">
    <text evidence="3">The sequence shown here is derived from an EMBL/GenBank/DDBJ whole genome shotgun (WGS) entry which is preliminary data.</text>
</comment>
<evidence type="ECO:0008006" key="5">
    <source>
        <dbReference type="Google" id="ProtNLM"/>
    </source>
</evidence>
<accession>A0ABV0R094</accession>
<evidence type="ECO:0000313" key="4">
    <source>
        <dbReference type="Proteomes" id="UP001434883"/>
    </source>
</evidence>
<feature type="non-terminal residue" evidence="3">
    <location>
        <position position="1"/>
    </location>
</feature>
<dbReference type="PANTHER" id="PTHR12247">
    <property type="entry name" value="POLYCOMB GROUP PROTEIN"/>
    <property type="match status" value="1"/>
</dbReference>
<dbReference type="PROSITE" id="PS51079">
    <property type="entry name" value="MBT"/>
    <property type="match status" value="2"/>
</dbReference>
<keyword evidence="1" id="KW-0677">Repeat</keyword>
<dbReference type="CDD" id="cd20131">
    <property type="entry name" value="MBT_L3MBTL1_rpt1"/>
    <property type="match status" value="1"/>
</dbReference>
<gene>
    <name evidence="3" type="ORF">XENOCAPTIV_013835</name>
</gene>
<sequence>PEVSVPVGAVRAAAVEPERLAPVKPEVQRVPTVKNGFKQGMKLEGIDPQHPSMYFVLTVAEVCGYRLRLHFDGYSDCHDFWVNANSPDIHPAGWCESTGHKLHTPKGCKEEEFTWTNYLRMTKAQVAPKEVFASPGRVSPTLQYDSSWVYEPHTRGFGAGSLATTHKYYYPDPGQFSWSRYLEETGSKAVAADAFKVRPPHNFQPQMKLEAVDKRSPGLIRVATVEEVETHRIK</sequence>
<dbReference type="Pfam" id="PF02820">
    <property type="entry name" value="MBT"/>
    <property type="match status" value="2"/>
</dbReference>
<evidence type="ECO:0000313" key="3">
    <source>
        <dbReference type="EMBL" id="MEQ2201529.1"/>
    </source>
</evidence>
<dbReference type="Proteomes" id="UP001434883">
    <property type="component" value="Unassembled WGS sequence"/>
</dbReference>
<dbReference type="InterPro" id="IPR004092">
    <property type="entry name" value="Mbt"/>
</dbReference>
<dbReference type="InterPro" id="IPR050548">
    <property type="entry name" value="PcG_chromatin_remod_factors"/>
</dbReference>
<proteinExistence type="predicted"/>
<dbReference type="PANTHER" id="PTHR12247:SF69">
    <property type="entry name" value="LETHAL(3)MALIGNANT BRAIN TUMOR-LIKE PROTEIN 1"/>
    <property type="match status" value="1"/>
</dbReference>
<feature type="repeat" description="MBT" evidence="2">
    <location>
        <begin position="1"/>
        <end position="105"/>
    </location>
</feature>
<evidence type="ECO:0000256" key="1">
    <source>
        <dbReference type="ARBA" id="ARBA00022737"/>
    </source>
</evidence>
<name>A0ABV0R094_9TELE</name>
<protein>
    <recommendedName>
        <fullName evidence="5">LMBL3 protein</fullName>
    </recommendedName>
</protein>
<dbReference type="Gene3D" id="2.30.30.140">
    <property type="match status" value="3"/>
</dbReference>